<sequence>MRNPKPKEWLASELSQQYIADYKAFNFVDGEGVRNSLYVSGCPFACEGCFNAASQNFHYGKPFTQELEDQLIADTAHDYVQGVTFLGGEPFLNTQVCLKVINRIRAEFGDTKDIWSWSGYTFEELLLDSDDKLEMLSKIDILVDGRFELSKKNLMLQFRGSSNQRIIDVKKSLAKGEVVIWEKLHDSEKAFEQIKKSELI</sequence>
<dbReference type="GO" id="GO:0043365">
    <property type="term" value="F:[formate-C-acetyltransferase]-activating enzyme activity"/>
    <property type="evidence" value="ECO:0007669"/>
    <property type="project" value="InterPro"/>
</dbReference>
<name>A0A437ULC9_ENTAV</name>
<protein>
    <recommendedName>
        <fullName evidence="7">Anaerobic ribonucleoside-triphosphate reductase-activating protein</fullName>
        <ecNumber evidence="7">1.97.1.-</ecNumber>
    </recommendedName>
</protein>
<dbReference type="InterPro" id="IPR007197">
    <property type="entry name" value="rSAM"/>
</dbReference>
<dbReference type="InterPro" id="IPR012837">
    <property type="entry name" value="NrdG"/>
</dbReference>
<organism evidence="10 12">
    <name type="scientific">Enterococcus avium</name>
    <name type="common">Streptococcus avium</name>
    <dbReference type="NCBI Taxonomy" id="33945"/>
    <lineage>
        <taxon>Bacteria</taxon>
        <taxon>Bacillati</taxon>
        <taxon>Bacillota</taxon>
        <taxon>Bacilli</taxon>
        <taxon>Lactobacillales</taxon>
        <taxon>Enterococcaceae</taxon>
        <taxon>Enterococcus</taxon>
    </lineage>
</organism>
<dbReference type="EMBL" id="JARPWY010000011">
    <property type="protein sequence ID" value="MDT2513754.1"/>
    <property type="molecule type" value="Genomic_DNA"/>
</dbReference>
<gene>
    <name evidence="10" type="primary">nrdG</name>
    <name evidence="11" type="ORF">AUF17_11395</name>
    <name evidence="10" type="ORF">EK398_06005</name>
    <name evidence="8" type="ORF">P7D43_13560</name>
    <name evidence="9" type="ORF">P7D79_05845</name>
</gene>
<evidence type="ECO:0000256" key="2">
    <source>
        <dbReference type="ARBA" id="ARBA00022485"/>
    </source>
</evidence>
<dbReference type="Pfam" id="PF13353">
    <property type="entry name" value="Fer4_12"/>
    <property type="match status" value="1"/>
</dbReference>
<keyword evidence="3" id="KW-0949">S-adenosyl-L-methionine</keyword>
<reference evidence="10 12" key="2">
    <citation type="submission" date="2018-12" db="EMBL/GenBank/DDBJ databases">
        <title>A novel vanA-carrying plasmid in a clinical isolate of Enterococcus avium.</title>
        <authorList>
            <person name="Bernasconi O.J."/>
            <person name="Luzzaro F."/>
            <person name="Endimiani A."/>
        </authorList>
    </citation>
    <scope>NUCLEOTIDE SEQUENCE [LARGE SCALE GENOMIC DNA]</scope>
    <source>
        <strain evidence="10 12">LC0559/18</strain>
    </source>
</reference>
<dbReference type="EMBL" id="RYZS01000001">
    <property type="protein sequence ID" value="RVU94436.1"/>
    <property type="molecule type" value="Genomic_DNA"/>
</dbReference>
<dbReference type="SUPFAM" id="SSF102114">
    <property type="entry name" value="Radical SAM enzymes"/>
    <property type="match status" value="1"/>
</dbReference>
<dbReference type="GeneID" id="69567189"/>
<keyword evidence="4" id="KW-0479">Metal-binding</keyword>
<dbReference type="SFLD" id="SFLDS00029">
    <property type="entry name" value="Radical_SAM"/>
    <property type="match status" value="1"/>
</dbReference>
<evidence type="ECO:0000256" key="3">
    <source>
        <dbReference type="ARBA" id="ARBA00022691"/>
    </source>
</evidence>
<dbReference type="SFLD" id="SFLDG01066">
    <property type="entry name" value="organic_radical-activating_enz"/>
    <property type="match status" value="1"/>
</dbReference>
<dbReference type="Proteomes" id="UP001260773">
    <property type="component" value="Unassembled WGS sequence"/>
</dbReference>
<dbReference type="RefSeq" id="WP_016180891.1">
    <property type="nucleotide sequence ID" value="NZ_CAAKNX010000138.1"/>
</dbReference>
<evidence type="ECO:0000313" key="10">
    <source>
        <dbReference type="EMBL" id="RVU94436.1"/>
    </source>
</evidence>
<dbReference type="InterPro" id="IPR034457">
    <property type="entry name" value="Organic_radical-activating"/>
</dbReference>
<dbReference type="InterPro" id="IPR058240">
    <property type="entry name" value="rSAM_sf"/>
</dbReference>
<keyword evidence="6" id="KW-0411">Iron-sulfur</keyword>
<dbReference type="GO" id="GO:0046872">
    <property type="term" value="F:metal ion binding"/>
    <property type="evidence" value="ECO:0007669"/>
    <property type="project" value="UniProtKB-KW"/>
</dbReference>
<dbReference type="GO" id="GO:0051539">
    <property type="term" value="F:4 iron, 4 sulfur cluster binding"/>
    <property type="evidence" value="ECO:0007669"/>
    <property type="project" value="UniProtKB-KW"/>
</dbReference>
<evidence type="ECO:0000256" key="6">
    <source>
        <dbReference type="ARBA" id="ARBA00023014"/>
    </source>
</evidence>
<dbReference type="PIRSF" id="PIRSF000368">
    <property type="entry name" value="NrdG"/>
    <property type="match status" value="1"/>
</dbReference>
<dbReference type="Proteomes" id="UP000316316">
    <property type="component" value="Unassembled WGS sequence"/>
</dbReference>
<evidence type="ECO:0000313" key="11">
    <source>
        <dbReference type="EMBL" id="TRZ34654.1"/>
    </source>
</evidence>
<reference evidence="8 14" key="3">
    <citation type="submission" date="2023-03" db="EMBL/GenBank/DDBJ databases">
        <authorList>
            <person name="Shen W."/>
            <person name="Cai J."/>
        </authorList>
    </citation>
    <scope>NUCLEOTIDE SEQUENCE</scope>
    <source>
        <strain evidence="8">P33-2</strain>
        <strain evidence="9 14">Y2</strain>
    </source>
</reference>
<evidence type="ECO:0000313" key="12">
    <source>
        <dbReference type="Proteomes" id="UP000288388"/>
    </source>
</evidence>
<evidence type="ECO:0000313" key="8">
    <source>
        <dbReference type="EMBL" id="MDT2403396.1"/>
    </source>
</evidence>
<dbReference type="EMBL" id="JARPWH010000049">
    <property type="protein sequence ID" value="MDT2403396.1"/>
    <property type="molecule type" value="Genomic_DNA"/>
</dbReference>
<dbReference type="InterPro" id="IPR013785">
    <property type="entry name" value="Aldolase_TIM"/>
</dbReference>
<reference evidence="11 13" key="1">
    <citation type="submission" date="2017-10" db="EMBL/GenBank/DDBJ databases">
        <title>FDA dAtabase for Regulatory Grade micrObial Sequences (FDA-ARGOS): Supporting development and validation of Infectious Disease Dx tests.</title>
        <authorList>
            <person name="Campos J."/>
            <person name="Goldberg B."/>
            <person name="Tallon L.J."/>
            <person name="Sadzewicz L."/>
            <person name="Sengamalay N."/>
            <person name="Ott S."/>
            <person name="Godinez A."/>
            <person name="Nagaraj S."/>
            <person name="Vyas G."/>
            <person name="Aluvathingal J."/>
            <person name="Nadendla S."/>
            <person name="Geyer C."/>
            <person name="Nandy P."/>
            <person name="Hobson J."/>
            <person name="Sichtig H."/>
        </authorList>
    </citation>
    <scope>NUCLEOTIDE SEQUENCE [LARGE SCALE GENOMIC DNA]</scope>
    <source>
        <strain evidence="11 13">FDAARGOS_185</strain>
    </source>
</reference>
<dbReference type="PANTHER" id="PTHR30352">
    <property type="entry name" value="PYRUVATE FORMATE-LYASE-ACTIVATING ENZYME"/>
    <property type="match status" value="1"/>
</dbReference>
<dbReference type="SFLD" id="SFLDF00299">
    <property type="entry name" value="anaerobic_ribonucleoside-triph"/>
    <property type="match status" value="1"/>
</dbReference>
<comment type="cofactor">
    <cofactor evidence="1">
        <name>[4Fe-4S] cluster</name>
        <dbReference type="ChEBI" id="CHEBI:49883"/>
    </cofactor>
</comment>
<dbReference type="SFLD" id="SFLDG01063">
    <property type="entry name" value="activating_enzymes__group_1"/>
    <property type="match status" value="1"/>
</dbReference>
<evidence type="ECO:0000256" key="4">
    <source>
        <dbReference type="ARBA" id="ARBA00022723"/>
    </source>
</evidence>
<evidence type="ECO:0000313" key="13">
    <source>
        <dbReference type="Proteomes" id="UP000316316"/>
    </source>
</evidence>
<dbReference type="EC" id="1.97.1.-" evidence="7"/>
<keyword evidence="2" id="KW-0004">4Fe-4S</keyword>
<keyword evidence="5" id="KW-0408">Iron</keyword>
<dbReference type="GO" id="GO:0004748">
    <property type="term" value="F:ribonucleoside-diphosphate reductase activity, thioredoxin disulfide as acceptor"/>
    <property type="evidence" value="ECO:0007669"/>
    <property type="project" value="TreeGrafter"/>
</dbReference>
<keyword evidence="7" id="KW-0560">Oxidoreductase</keyword>
<evidence type="ECO:0000313" key="9">
    <source>
        <dbReference type="EMBL" id="MDT2513754.1"/>
    </source>
</evidence>
<proteinExistence type="inferred from homology"/>
<dbReference type="AlphaFoldDB" id="A0A437ULC9"/>
<comment type="function">
    <text evidence="7">Activation of anaerobic ribonucleoside-triphosphate reductase under anaerobic conditions by generation of an organic free radical, using S-adenosylmethionine and reduced flavodoxin as cosubstrates to produce 5'-deoxy-adenosine.</text>
</comment>
<dbReference type="Proteomes" id="UP001264335">
    <property type="component" value="Unassembled WGS sequence"/>
</dbReference>
<comment type="caution">
    <text evidence="10">The sequence shown here is derived from an EMBL/GenBank/DDBJ whole genome shotgun (WGS) entry which is preliminary data.</text>
</comment>
<evidence type="ECO:0000313" key="14">
    <source>
        <dbReference type="Proteomes" id="UP001264335"/>
    </source>
</evidence>
<dbReference type="PANTHER" id="PTHR30352:SF2">
    <property type="entry name" value="ANAEROBIC RIBONUCLEOSIDE-TRIPHOSPHATE REDUCTASE-ACTIVATING PROTEIN"/>
    <property type="match status" value="1"/>
</dbReference>
<dbReference type="Proteomes" id="UP000288388">
    <property type="component" value="Unassembled WGS sequence"/>
</dbReference>
<dbReference type="Gene3D" id="3.20.20.70">
    <property type="entry name" value="Aldolase class I"/>
    <property type="match status" value="1"/>
</dbReference>
<dbReference type="EMBL" id="PDXQ01000001">
    <property type="protein sequence ID" value="TRZ34654.1"/>
    <property type="molecule type" value="Genomic_DNA"/>
</dbReference>
<evidence type="ECO:0000256" key="1">
    <source>
        <dbReference type="ARBA" id="ARBA00001966"/>
    </source>
</evidence>
<dbReference type="NCBIfam" id="TIGR02491">
    <property type="entry name" value="NrdG"/>
    <property type="match status" value="1"/>
</dbReference>
<evidence type="ECO:0000256" key="7">
    <source>
        <dbReference type="PIRNR" id="PIRNR000368"/>
    </source>
</evidence>
<comment type="similarity">
    <text evidence="7">Belongs to the organic radical-activating enzymes family.</text>
</comment>
<evidence type="ECO:0000256" key="5">
    <source>
        <dbReference type="ARBA" id="ARBA00023004"/>
    </source>
</evidence>
<accession>A0A437ULC9</accession>